<dbReference type="Proteomes" id="UP000736335">
    <property type="component" value="Unassembled WGS sequence"/>
</dbReference>
<sequence length="407" mass="46680">MERSSLAKILLFEILRVIALYPTGNLVYRLVIYAATTYVMAELFLTPDITDLGPTANSLGNRIAVHFGFITYLLFVEGSFPDHWRRVRDEDHAKESSDNLPSRLPLMKKLWWMLDIAYSLRLVGWVQEPRDCLPPHPPPLRRRFLLKTSLKLIMNIVLLDILTLLTAQNHAFDSRLHDPTDGPETYLAAVPLLHRVPYVLGYAFSIERGAAAFMNVVHLVCVGLGRSSPTLWLDIWGSWGDAYTVRKLWGRTWHQTLRPMVSGFGKLVANKLLKFPRGTNRSSYTQLYIAFFLSAILHFGGEYMCERRMVYRSFKFFLLQAVAITFEDFVIFIGKRLLLQRGIKIDPGNYRNSWAEVILRVAGYFWVGFWFCLTLPIWSDEASAIGLHVKNRGSIAQFLVDAGKSWT</sequence>
<feature type="domain" description="Wax synthase" evidence="6">
    <location>
        <begin position="232"/>
        <end position="319"/>
    </location>
</feature>
<dbReference type="GO" id="GO:0016740">
    <property type="term" value="F:transferase activity"/>
    <property type="evidence" value="ECO:0007669"/>
    <property type="project" value="UniProtKB-KW"/>
</dbReference>
<name>A0A9P6L379_9AGAM</name>
<dbReference type="OrthoDB" id="1077582at2759"/>
<evidence type="ECO:0000256" key="3">
    <source>
        <dbReference type="ARBA" id="ARBA00022989"/>
    </source>
</evidence>
<dbReference type="GO" id="GO:0016020">
    <property type="term" value="C:membrane"/>
    <property type="evidence" value="ECO:0007669"/>
    <property type="project" value="UniProtKB-SubCell"/>
</dbReference>
<feature type="transmembrane region" description="Helical" evidence="5">
    <location>
        <begin position="59"/>
        <end position="76"/>
    </location>
</feature>
<dbReference type="InterPro" id="IPR032805">
    <property type="entry name" value="Wax_synthase_dom"/>
</dbReference>
<feature type="transmembrane region" description="Helical" evidence="5">
    <location>
        <begin position="357"/>
        <end position="378"/>
    </location>
</feature>
<dbReference type="AlphaFoldDB" id="A0A9P6L379"/>
<keyword evidence="4 5" id="KW-0472">Membrane</keyword>
<accession>A0A9P6L379</accession>
<protein>
    <submittedName>
        <fullName evidence="7">Membrane bound O-acyl transferase family-domain-containing protein</fullName>
    </submittedName>
</protein>
<comment type="subcellular location">
    <subcellularLocation>
        <location evidence="1">Membrane</location>
        <topology evidence="1">Multi-pass membrane protein</topology>
    </subcellularLocation>
</comment>
<evidence type="ECO:0000313" key="8">
    <source>
        <dbReference type="Proteomes" id="UP000736335"/>
    </source>
</evidence>
<feature type="transmembrane region" description="Helical" evidence="5">
    <location>
        <begin position="287"/>
        <end position="305"/>
    </location>
</feature>
<keyword evidence="2 5" id="KW-0812">Transmembrane</keyword>
<comment type="caution">
    <text evidence="7">The sequence shown here is derived from an EMBL/GenBank/DDBJ whole genome shotgun (WGS) entry which is preliminary data.</text>
</comment>
<evidence type="ECO:0000256" key="2">
    <source>
        <dbReference type="ARBA" id="ARBA00022692"/>
    </source>
</evidence>
<organism evidence="7 8">
    <name type="scientific">Thelephora terrestris</name>
    <dbReference type="NCBI Taxonomy" id="56493"/>
    <lineage>
        <taxon>Eukaryota</taxon>
        <taxon>Fungi</taxon>
        <taxon>Dikarya</taxon>
        <taxon>Basidiomycota</taxon>
        <taxon>Agaricomycotina</taxon>
        <taxon>Agaricomycetes</taxon>
        <taxon>Thelephorales</taxon>
        <taxon>Thelephoraceae</taxon>
        <taxon>Thelephora</taxon>
    </lineage>
</organism>
<reference evidence="7" key="2">
    <citation type="submission" date="2020-11" db="EMBL/GenBank/DDBJ databases">
        <authorList>
            <consortium name="DOE Joint Genome Institute"/>
            <person name="Kuo A."/>
            <person name="Miyauchi S."/>
            <person name="Kiss E."/>
            <person name="Drula E."/>
            <person name="Kohler A."/>
            <person name="Sanchez-Garcia M."/>
            <person name="Andreopoulos B."/>
            <person name="Barry K.W."/>
            <person name="Bonito G."/>
            <person name="Buee M."/>
            <person name="Carver A."/>
            <person name="Chen C."/>
            <person name="Cichocki N."/>
            <person name="Clum A."/>
            <person name="Culley D."/>
            <person name="Crous P.W."/>
            <person name="Fauchery L."/>
            <person name="Girlanda M."/>
            <person name="Hayes R."/>
            <person name="Keri Z."/>
            <person name="Labutti K."/>
            <person name="Lipzen A."/>
            <person name="Lombard V."/>
            <person name="Magnuson J."/>
            <person name="Maillard F."/>
            <person name="Morin E."/>
            <person name="Murat C."/>
            <person name="Nolan M."/>
            <person name="Ohm R."/>
            <person name="Pangilinan J."/>
            <person name="Pereira M."/>
            <person name="Perotto S."/>
            <person name="Peter M."/>
            <person name="Riley R."/>
            <person name="Sitrit Y."/>
            <person name="Stielow B."/>
            <person name="Szollosi G."/>
            <person name="Zifcakova L."/>
            <person name="Stursova M."/>
            <person name="Spatafora J.W."/>
            <person name="Tedersoo L."/>
            <person name="Vaario L.-M."/>
            <person name="Yamada A."/>
            <person name="Yan M."/>
            <person name="Wang P."/>
            <person name="Xu J."/>
            <person name="Bruns T."/>
            <person name="Baldrian P."/>
            <person name="Vilgalys R."/>
            <person name="Henrissat B."/>
            <person name="Grigoriev I.V."/>
            <person name="Hibbett D."/>
            <person name="Nagy L.G."/>
            <person name="Martin F.M."/>
        </authorList>
    </citation>
    <scope>NUCLEOTIDE SEQUENCE</scope>
    <source>
        <strain evidence="7">UH-Tt-Lm1</strain>
    </source>
</reference>
<feature type="transmembrane region" description="Helical" evidence="5">
    <location>
        <begin position="317"/>
        <end position="337"/>
    </location>
</feature>
<proteinExistence type="predicted"/>
<evidence type="ECO:0000256" key="1">
    <source>
        <dbReference type="ARBA" id="ARBA00004141"/>
    </source>
</evidence>
<keyword evidence="3 5" id="KW-1133">Transmembrane helix</keyword>
<evidence type="ECO:0000256" key="4">
    <source>
        <dbReference type="ARBA" id="ARBA00023136"/>
    </source>
</evidence>
<keyword evidence="7" id="KW-0808">Transferase</keyword>
<gene>
    <name evidence="7" type="ORF">BJ322DRAFT_1081800</name>
</gene>
<dbReference type="EMBL" id="WIUZ02000015">
    <property type="protein sequence ID" value="KAF9780800.1"/>
    <property type="molecule type" value="Genomic_DNA"/>
</dbReference>
<dbReference type="Pfam" id="PF13813">
    <property type="entry name" value="MBOAT_2"/>
    <property type="match status" value="1"/>
</dbReference>
<feature type="transmembrane region" description="Helical" evidence="5">
    <location>
        <begin position="26"/>
        <end position="47"/>
    </location>
</feature>
<evidence type="ECO:0000313" key="7">
    <source>
        <dbReference type="EMBL" id="KAF9780800.1"/>
    </source>
</evidence>
<reference evidence="7" key="1">
    <citation type="journal article" date="2020" name="Nat. Commun.">
        <title>Large-scale genome sequencing of mycorrhizal fungi provides insights into the early evolution of symbiotic traits.</title>
        <authorList>
            <person name="Miyauchi S."/>
            <person name="Kiss E."/>
            <person name="Kuo A."/>
            <person name="Drula E."/>
            <person name="Kohler A."/>
            <person name="Sanchez-Garcia M."/>
            <person name="Morin E."/>
            <person name="Andreopoulos B."/>
            <person name="Barry K.W."/>
            <person name="Bonito G."/>
            <person name="Buee M."/>
            <person name="Carver A."/>
            <person name="Chen C."/>
            <person name="Cichocki N."/>
            <person name="Clum A."/>
            <person name="Culley D."/>
            <person name="Crous P.W."/>
            <person name="Fauchery L."/>
            <person name="Girlanda M."/>
            <person name="Hayes R.D."/>
            <person name="Keri Z."/>
            <person name="LaButti K."/>
            <person name="Lipzen A."/>
            <person name="Lombard V."/>
            <person name="Magnuson J."/>
            <person name="Maillard F."/>
            <person name="Murat C."/>
            <person name="Nolan M."/>
            <person name="Ohm R.A."/>
            <person name="Pangilinan J."/>
            <person name="Pereira M.F."/>
            <person name="Perotto S."/>
            <person name="Peter M."/>
            <person name="Pfister S."/>
            <person name="Riley R."/>
            <person name="Sitrit Y."/>
            <person name="Stielow J.B."/>
            <person name="Szollosi G."/>
            <person name="Zifcakova L."/>
            <person name="Stursova M."/>
            <person name="Spatafora J.W."/>
            <person name="Tedersoo L."/>
            <person name="Vaario L.M."/>
            <person name="Yamada A."/>
            <person name="Yan M."/>
            <person name="Wang P."/>
            <person name="Xu J."/>
            <person name="Bruns T."/>
            <person name="Baldrian P."/>
            <person name="Vilgalys R."/>
            <person name="Dunand C."/>
            <person name="Henrissat B."/>
            <person name="Grigoriev I.V."/>
            <person name="Hibbett D."/>
            <person name="Nagy L.G."/>
            <person name="Martin F.M."/>
        </authorList>
    </citation>
    <scope>NUCLEOTIDE SEQUENCE</scope>
    <source>
        <strain evidence="7">UH-Tt-Lm1</strain>
    </source>
</reference>
<keyword evidence="8" id="KW-1185">Reference proteome</keyword>
<evidence type="ECO:0000256" key="5">
    <source>
        <dbReference type="SAM" id="Phobius"/>
    </source>
</evidence>
<evidence type="ECO:0000259" key="6">
    <source>
        <dbReference type="Pfam" id="PF13813"/>
    </source>
</evidence>